<comment type="pathway">
    <text evidence="1">Lipid metabolism; fatty acid biosynthesis.</text>
</comment>
<evidence type="ECO:0000259" key="5">
    <source>
        <dbReference type="PROSITE" id="PS52004"/>
    </source>
</evidence>
<dbReference type="UniPathway" id="UPA00094"/>
<dbReference type="Proteomes" id="UP000636949">
    <property type="component" value="Unassembled WGS sequence"/>
</dbReference>
<dbReference type="EMBL" id="BMJS01000015">
    <property type="protein sequence ID" value="GGF98671.1"/>
    <property type="molecule type" value="Genomic_DNA"/>
</dbReference>
<keyword evidence="3 4" id="KW-0808">Transferase</keyword>
<dbReference type="InterPro" id="IPR000794">
    <property type="entry name" value="Beta-ketoacyl_synthase"/>
</dbReference>
<dbReference type="PANTHER" id="PTHR11712:SF325">
    <property type="entry name" value="3-OXOACYL-(ACYL-CARRIER-PROTEIN) SYNTHASE II FABF"/>
    <property type="match status" value="1"/>
</dbReference>
<dbReference type="NCBIfam" id="NF006587">
    <property type="entry name" value="PRK09116.1"/>
    <property type="match status" value="1"/>
</dbReference>
<dbReference type="GO" id="GO:0004315">
    <property type="term" value="F:3-oxoacyl-[acyl-carrier-protein] synthase activity"/>
    <property type="evidence" value="ECO:0007669"/>
    <property type="project" value="InterPro"/>
</dbReference>
<reference evidence="6" key="2">
    <citation type="submission" date="2020-09" db="EMBL/GenBank/DDBJ databases">
        <authorList>
            <person name="Sun Q."/>
            <person name="Zhou Y."/>
        </authorList>
    </citation>
    <scope>NUCLEOTIDE SEQUENCE</scope>
    <source>
        <strain evidence="6">CGMCC 1.15758</strain>
    </source>
</reference>
<evidence type="ECO:0000313" key="6">
    <source>
        <dbReference type="EMBL" id="GGF98671.1"/>
    </source>
</evidence>
<dbReference type="FunFam" id="3.40.47.10:FF:000018">
    <property type="entry name" value="3-oxoacyl-[acyl-carrier-protein] synthase 2"/>
    <property type="match status" value="1"/>
</dbReference>
<evidence type="ECO:0000256" key="3">
    <source>
        <dbReference type="ARBA" id="ARBA00022679"/>
    </source>
</evidence>
<dbReference type="Pfam" id="PF02801">
    <property type="entry name" value="Ketoacyl-synt_C"/>
    <property type="match status" value="1"/>
</dbReference>
<dbReference type="CDD" id="cd00834">
    <property type="entry name" value="KAS_I_II"/>
    <property type="match status" value="1"/>
</dbReference>
<sequence length="412" mass="44269">MNKRVVITGMAGITALGNDWHTIKSALLEGKTATKKINAWQEIKGLHTNLGAPIIDFEMPAHYTRKQTRSMGRVAQLATVASENALKDAAIFEHKALLESGDVGIAFGSCSGSTQALCDLIKIETEKTVQNVSATTYVKSMSHTCAVNIALIFGLTGRVIPTSSACTSSSQAVGYAYEAIKHGYQKVMLAGGAEELCPSQVTIFDTLFATSQQNDKPQMTPRPFDQARDGLVIGEGACTLILEEYEHAKARGAKIYAEVIGFGTNCDARHITQPTAQKMVEALKLAMADANVNADDIGYICAHGTATDRGDIAESEATFTLFGNKTPVSSLKGNFGHTLGACGALESWLSIMMMKEGEFMPTANLQKVDASCAKLNYIIENPKKLKTNIVMSNNFAFGGINTSLIFKDYHSE</sequence>
<evidence type="ECO:0000256" key="4">
    <source>
        <dbReference type="RuleBase" id="RU003694"/>
    </source>
</evidence>
<dbReference type="Gene3D" id="3.40.47.10">
    <property type="match status" value="1"/>
</dbReference>
<dbReference type="RefSeq" id="WP_117002747.1">
    <property type="nucleotide sequence ID" value="NZ_BMJS01000015.1"/>
</dbReference>
<dbReference type="InterPro" id="IPR016039">
    <property type="entry name" value="Thiolase-like"/>
</dbReference>
<keyword evidence="7" id="KW-1185">Reference proteome</keyword>
<dbReference type="PANTHER" id="PTHR11712">
    <property type="entry name" value="POLYKETIDE SYNTHASE-RELATED"/>
    <property type="match status" value="1"/>
</dbReference>
<dbReference type="PROSITE" id="PS52004">
    <property type="entry name" value="KS3_2"/>
    <property type="match status" value="1"/>
</dbReference>
<comment type="caution">
    <text evidence="6">The sequence shown here is derived from an EMBL/GenBank/DDBJ whole genome shotgun (WGS) entry which is preliminary data.</text>
</comment>
<dbReference type="GO" id="GO:0006633">
    <property type="term" value="P:fatty acid biosynthetic process"/>
    <property type="evidence" value="ECO:0007669"/>
    <property type="project" value="UniProtKB-UniPathway"/>
</dbReference>
<evidence type="ECO:0000256" key="2">
    <source>
        <dbReference type="ARBA" id="ARBA00008467"/>
    </source>
</evidence>
<reference evidence="6" key="1">
    <citation type="journal article" date="2014" name="Int. J. Syst. Evol. Microbiol.">
        <title>Complete genome sequence of Corynebacterium casei LMG S-19264T (=DSM 44701T), isolated from a smear-ripened cheese.</title>
        <authorList>
            <consortium name="US DOE Joint Genome Institute (JGI-PGF)"/>
            <person name="Walter F."/>
            <person name="Albersmeier A."/>
            <person name="Kalinowski J."/>
            <person name="Ruckert C."/>
        </authorList>
    </citation>
    <scope>NUCLEOTIDE SEQUENCE</scope>
    <source>
        <strain evidence="6">CGMCC 1.15758</strain>
    </source>
</reference>
<dbReference type="AlphaFoldDB" id="A0A8J2Z4L5"/>
<dbReference type="PROSITE" id="PS00606">
    <property type="entry name" value="KS3_1"/>
    <property type="match status" value="1"/>
</dbReference>
<dbReference type="OrthoDB" id="9808669at2"/>
<dbReference type="InterPro" id="IPR018201">
    <property type="entry name" value="Ketoacyl_synth_AS"/>
</dbReference>
<dbReference type="SUPFAM" id="SSF53901">
    <property type="entry name" value="Thiolase-like"/>
    <property type="match status" value="2"/>
</dbReference>
<feature type="domain" description="Ketosynthase family 3 (KS3)" evidence="5">
    <location>
        <begin position="2"/>
        <end position="408"/>
    </location>
</feature>
<proteinExistence type="inferred from homology"/>
<dbReference type="Pfam" id="PF00109">
    <property type="entry name" value="ketoacyl-synt"/>
    <property type="match status" value="1"/>
</dbReference>
<comment type="similarity">
    <text evidence="2 4">Belongs to the thiolase-like superfamily. Beta-ketoacyl-ACP synthases family.</text>
</comment>
<dbReference type="InterPro" id="IPR014031">
    <property type="entry name" value="Ketoacyl_synth_C"/>
</dbReference>
<dbReference type="InterPro" id="IPR020841">
    <property type="entry name" value="PKS_Beta-ketoAc_synthase_dom"/>
</dbReference>
<protein>
    <submittedName>
        <fullName evidence="6">Beta-ketoacyl-ACP synthase II</fullName>
    </submittedName>
</protein>
<evidence type="ECO:0000256" key="1">
    <source>
        <dbReference type="ARBA" id="ARBA00005194"/>
    </source>
</evidence>
<dbReference type="GO" id="GO:0005829">
    <property type="term" value="C:cytosol"/>
    <property type="evidence" value="ECO:0007669"/>
    <property type="project" value="TreeGrafter"/>
</dbReference>
<dbReference type="SMART" id="SM00825">
    <property type="entry name" value="PKS_KS"/>
    <property type="match status" value="1"/>
</dbReference>
<accession>A0A8J2Z4L5</accession>
<organism evidence="6 7">
    <name type="scientific">Cysteiniphilum litorale</name>
    <dbReference type="NCBI Taxonomy" id="2056700"/>
    <lineage>
        <taxon>Bacteria</taxon>
        <taxon>Pseudomonadati</taxon>
        <taxon>Pseudomonadota</taxon>
        <taxon>Gammaproteobacteria</taxon>
        <taxon>Thiotrichales</taxon>
        <taxon>Fastidiosibacteraceae</taxon>
        <taxon>Cysteiniphilum</taxon>
    </lineage>
</organism>
<name>A0A8J2Z4L5_9GAMM</name>
<gene>
    <name evidence="6" type="ORF">GCM10010995_14880</name>
</gene>
<evidence type="ECO:0000313" key="7">
    <source>
        <dbReference type="Proteomes" id="UP000636949"/>
    </source>
</evidence>
<dbReference type="InterPro" id="IPR014030">
    <property type="entry name" value="Ketoacyl_synth_N"/>
</dbReference>